<keyword evidence="1" id="KW-1133">Transmembrane helix</keyword>
<dbReference type="AlphaFoldDB" id="A0ABC8UE83"/>
<dbReference type="Proteomes" id="UP001642360">
    <property type="component" value="Unassembled WGS sequence"/>
</dbReference>
<proteinExistence type="predicted"/>
<evidence type="ECO:0000313" key="2">
    <source>
        <dbReference type="EMBL" id="CAK9178497.1"/>
    </source>
</evidence>
<dbReference type="EMBL" id="CAUOFW020007279">
    <property type="protein sequence ID" value="CAK9178497.1"/>
    <property type="molecule type" value="Genomic_DNA"/>
</dbReference>
<keyword evidence="3" id="KW-1185">Reference proteome</keyword>
<feature type="transmembrane region" description="Helical" evidence="1">
    <location>
        <begin position="12"/>
        <end position="30"/>
    </location>
</feature>
<protein>
    <submittedName>
        <fullName evidence="2">Uncharacterized protein</fullName>
    </submittedName>
</protein>
<comment type="caution">
    <text evidence="2">The sequence shown here is derived from an EMBL/GenBank/DDBJ whole genome shotgun (WGS) entry which is preliminary data.</text>
</comment>
<reference evidence="2 3" key="1">
    <citation type="submission" date="2024-02" db="EMBL/GenBank/DDBJ databases">
        <authorList>
            <person name="Vignale AGUSTIN F."/>
            <person name="Sosa J E."/>
            <person name="Modenutti C."/>
        </authorList>
    </citation>
    <scope>NUCLEOTIDE SEQUENCE [LARGE SCALE GENOMIC DNA]</scope>
</reference>
<evidence type="ECO:0000313" key="3">
    <source>
        <dbReference type="Proteomes" id="UP001642360"/>
    </source>
</evidence>
<name>A0ABC8UE83_9AQUA</name>
<keyword evidence="1" id="KW-0472">Membrane</keyword>
<keyword evidence="1" id="KW-0812">Transmembrane</keyword>
<accession>A0ABC8UE83</accession>
<organism evidence="2 3">
    <name type="scientific">Ilex paraguariensis</name>
    <name type="common">yerba mate</name>
    <dbReference type="NCBI Taxonomy" id="185542"/>
    <lineage>
        <taxon>Eukaryota</taxon>
        <taxon>Viridiplantae</taxon>
        <taxon>Streptophyta</taxon>
        <taxon>Embryophyta</taxon>
        <taxon>Tracheophyta</taxon>
        <taxon>Spermatophyta</taxon>
        <taxon>Magnoliopsida</taxon>
        <taxon>eudicotyledons</taxon>
        <taxon>Gunneridae</taxon>
        <taxon>Pentapetalae</taxon>
        <taxon>asterids</taxon>
        <taxon>campanulids</taxon>
        <taxon>Aquifoliales</taxon>
        <taxon>Aquifoliaceae</taxon>
        <taxon>Ilex</taxon>
    </lineage>
</organism>
<gene>
    <name evidence="2" type="ORF">ILEXP_LOCUS48411</name>
</gene>
<sequence length="123" mass="13745">MFRLPACSSYCFPSNFRFLLLASILIFILLKVNTIHSHTGLYFLISGLSFCCSNGSLLGGILRKRQLRLFLTTRKAMYQLLQCLSIPSPHDIFIHTAGCGSKPSARHLCVALNVKKIDLTLVQ</sequence>
<feature type="transmembrane region" description="Helical" evidence="1">
    <location>
        <begin position="42"/>
        <end position="62"/>
    </location>
</feature>
<evidence type="ECO:0000256" key="1">
    <source>
        <dbReference type="SAM" id="Phobius"/>
    </source>
</evidence>